<gene>
    <name evidence="3" type="ORF">ABNN70_12375</name>
</gene>
<dbReference type="InterPro" id="IPR003501">
    <property type="entry name" value="PTS_EIIB_2/3"/>
</dbReference>
<accession>A0AAU8IDX0</accession>
<dbReference type="EMBL" id="CP159510">
    <property type="protein sequence ID" value="XCJ16448.1"/>
    <property type="molecule type" value="Genomic_DNA"/>
</dbReference>
<keyword evidence="1 3" id="KW-0808">Transferase</keyword>
<dbReference type="PROSITE" id="PS51099">
    <property type="entry name" value="PTS_EIIB_TYPE_2"/>
    <property type="match status" value="1"/>
</dbReference>
<evidence type="ECO:0000256" key="1">
    <source>
        <dbReference type="ARBA" id="ARBA00022679"/>
    </source>
</evidence>
<dbReference type="GO" id="GO:0008982">
    <property type="term" value="F:protein-N(PI)-phosphohistidine-sugar phosphotransferase activity"/>
    <property type="evidence" value="ECO:0007669"/>
    <property type="project" value="InterPro"/>
</dbReference>
<dbReference type="Gene3D" id="3.40.50.2300">
    <property type="match status" value="1"/>
</dbReference>
<keyword evidence="3" id="KW-0762">Sugar transport</keyword>
<dbReference type="GO" id="GO:0009401">
    <property type="term" value="P:phosphoenolpyruvate-dependent sugar phosphotransferase system"/>
    <property type="evidence" value="ECO:0007669"/>
    <property type="project" value="InterPro"/>
</dbReference>
<dbReference type="InterPro" id="IPR013011">
    <property type="entry name" value="PTS_EIIB_2"/>
</dbReference>
<dbReference type="CDD" id="cd05563">
    <property type="entry name" value="PTS_IIB_ascorbate"/>
    <property type="match status" value="1"/>
</dbReference>
<dbReference type="RefSeq" id="WP_353947953.1">
    <property type="nucleotide sequence ID" value="NZ_CP159510.1"/>
</dbReference>
<dbReference type="SUPFAM" id="SSF52794">
    <property type="entry name" value="PTS system IIB component-like"/>
    <property type="match status" value="1"/>
</dbReference>
<name>A0AAU8IDX0_9BACL</name>
<reference evidence="3" key="1">
    <citation type="submission" date="2024-06" db="EMBL/GenBank/DDBJ databases">
        <authorList>
            <person name="Fan A."/>
            <person name="Zhang F.Y."/>
            <person name="Zhang L."/>
        </authorList>
    </citation>
    <scope>NUCLEOTIDE SEQUENCE</scope>
    <source>
        <strain evidence="3">Y61</strain>
    </source>
</reference>
<sequence length="97" mass="10433">MLKIATVCGAGVGSSMMLKVFAEQILEHESVDADVTASDISSLDPAAYDAIITASAFADLIDSKATRIIRMDNMLDKTYLREQLIHVISETAGRNEG</sequence>
<protein>
    <submittedName>
        <fullName evidence="3">PTS sugar transporter subunit IIB</fullName>
        <ecNumber evidence="3">2.7.1.-</ecNumber>
    </submittedName>
</protein>
<evidence type="ECO:0000259" key="2">
    <source>
        <dbReference type="PROSITE" id="PS51099"/>
    </source>
</evidence>
<keyword evidence="3" id="KW-0813">Transport</keyword>
<evidence type="ECO:0000313" key="3">
    <source>
        <dbReference type="EMBL" id="XCJ16448.1"/>
    </source>
</evidence>
<feature type="domain" description="PTS EIIB type-2" evidence="2">
    <location>
        <begin position="2"/>
        <end position="92"/>
    </location>
</feature>
<organism evidence="3">
    <name type="scientific">Sporolactobacillus sp. Y61</name>
    <dbReference type="NCBI Taxonomy" id="3160863"/>
    <lineage>
        <taxon>Bacteria</taxon>
        <taxon>Bacillati</taxon>
        <taxon>Bacillota</taxon>
        <taxon>Bacilli</taxon>
        <taxon>Bacillales</taxon>
        <taxon>Sporolactobacillaceae</taxon>
        <taxon>Sporolactobacillus</taxon>
    </lineage>
</organism>
<dbReference type="EC" id="2.7.1.-" evidence="3"/>
<dbReference type="InterPro" id="IPR036095">
    <property type="entry name" value="PTS_EIIB-like_sf"/>
</dbReference>
<dbReference type="Pfam" id="PF02302">
    <property type="entry name" value="PTS_IIB"/>
    <property type="match status" value="1"/>
</dbReference>
<proteinExistence type="predicted"/>
<dbReference type="AlphaFoldDB" id="A0AAU8IDX0"/>